<organism evidence="2 3">
    <name type="scientific">Brachionus plicatilis</name>
    <name type="common">Marine rotifer</name>
    <name type="synonym">Brachionus muelleri</name>
    <dbReference type="NCBI Taxonomy" id="10195"/>
    <lineage>
        <taxon>Eukaryota</taxon>
        <taxon>Metazoa</taxon>
        <taxon>Spiralia</taxon>
        <taxon>Gnathifera</taxon>
        <taxon>Rotifera</taxon>
        <taxon>Eurotatoria</taxon>
        <taxon>Monogononta</taxon>
        <taxon>Pseudotrocha</taxon>
        <taxon>Ploima</taxon>
        <taxon>Brachionidae</taxon>
        <taxon>Brachionus</taxon>
    </lineage>
</organism>
<proteinExistence type="predicted"/>
<dbReference type="EMBL" id="REGN01004715">
    <property type="protein sequence ID" value="RNA16394.1"/>
    <property type="molecule type" value="Genomic_DNA"/>
</dbReference>
<protein>
    <recommendedName>
        <fullName evidence="4">Secreted protein</fullName>
    </recommendedName>
</protein>
<sequence length="80" mass="9150">MSILIIDFRIWIISLLVSCQRVPHRYNLGTESNCLSFSKAEMPSTMSSSSKCSSSLHLEYSFSFLRLFKSKDCSIRALSY</sequence>
<reference evidence="2 3" key="1">
    <citation type="journal article" date="2018" name="Sci. Rep.">
        <title>Genomic signatures of local adaptation to the degree of environmental predictability in rotifers.</title>
        <authorList>
            <person name="Franch-Gras L."/>
            <person name="Hahn C."/>
            <person name="Garcia-Roger E.M."/>
            <person name="Carmona M.J."/>
            <person name="Serra M."/>
            <person name="Gomez A."/>
        </authorList>
    </citation>
    <scope>NUCLEOTIDE SEQUENCE [LARGE SCALE GENOMIC DNA]</scope>
    <source>
        <strain evidence="2">HYR1</strain>
    </source>
</reference>
<dbReference type="AlphaFoldDB" id="A0A3M7QZ49"/>
<dbReference type="Proteomes" id="UP000276133">
    <property type="component" value="Unassembled WGS sequence"/>
</dbReference>
<evidence type="ECO:0000313" key="2">
    <source>
        <dbReference type="EMBL" id="RNA16394.1"/>
    </source>
</evidence>
<accession>A0A3M7QZ49</accession>
<comment type="caution">
    <text evidence="2">The sequence shown here is derived from an EMBL/GenBank/DDBJ whole genome shotgun (WGS) entry which is preliminary data.</text>
</comment>
<feature type="signal peptide" evidence="1">
    <location>
        <begin position="1"/>
        <end position="19"/>
    </location>
</feature>
<keyword evidence="1" id="KW-0732">Signal</keyword>
<evidence type="ECO:0008006" key="4">
    <source>
        <dbReference type="Google" id="ProtNLM"/>
    </source>
</evidence>
<gene>
    <name evidence="2" type="ORF">BpHYR1_054618</name>
</gene>
<name>A0A3M7QZ49_BRAPC</name>
<evidence type="ECO:0000256" key="1">
    <source>
        <dbReference type="SAM" id="SignalP"/>
    </source>
</evidence>
<evidence type="ECO:0000313" key="3">
    <source>
        <dbReference type="Proteomes" id="UP000276133"/>
    </source>
</evidence>
<keyword evidence="3" id="KW-1185">Reference proteome</keyword>
<feature type="chain" id="PRO_5018099960" description="Secreted protein" evidence="1">
    <location>
        <begin position="20"/>
        <end position="80"/>
    </location>
</feature>